<feature type="compositionally biased region" description="Basic residues" evidence="1">
    <location>
        <begin position="25"/>
        <end position="35"/>
    </location>
</feature>
<feature type="compositionally biased region" description="Low complexity" evidence="1">
    <location>
        <begin position="77"/>
        <end position="90"/>
    </location>
</feature>
<feature type="compositionally biased region" description="Polar residues" evidence="1">
    <location>
        <begin position="41"/>
        <end position="70"/>
    </location>
</feature>
<comment type="caution">
    <text evidence="2">The sequence shown here is derived from an EMBL/GenBank/DDBJ whole genome shotgun (WGS) entry which is preliminary data.</text>
</comment>
<accession>A0A438CM03</accession>
<organism evidence="2 3">
    <name type="scientific">Vitis vinifera</name>
    <name type="common">Grape</name>
    <dbReference type="NCBI Taxonomy" id="29760"/>
    <lineage>
        <taxon>Eukaryota</taxon>
        <taxon>Viridiplantae</taxon>
        <taxon>Streptophyta</taxon>
        <taxon>Embryophyta</taxon>
        <taxon>Tracheophyta</taxon>
        <taxon>Spermatophyta</taxon>
        <taxon>Magnoliopsida</taxon>
        <taxon>eudicotyledons</taxon>
        <taxon>Gunneridae</taxon>
        <taxon>Pentapetalae</taxon>
        <taxon>rosids</taxon>
        <taxon>Vitales</taxon>
        <taxon>Vitaceae</taxon>
        <taxon>Viteae</taxon>
        <taxon>Vitis</taxon>
    </lineage>
</organism>
<evidence type="ECO:0000256" key="1">
    <source>
        <dbReference type="SAM" id="MobiDB-lite"/>
    </source>
</evidence>
<protein>
    <submittedName>
        <fullName evidence="2">Uncharacterized protein</fullName>
    </submittedName>
</protein>
<dbReference type="Proteomes" id="UP000288805">
    <property type="component" value="Unassembled WGS sequence"/>
</dbReference>
<evidence type="ECO:0000313" key="3">
    <source>
        <dbReference type="Proteomes" id="UP000288805"/>
    </source>
</evidence>
<proteinExistence type="predicted"/>
<dbReference type="AlphaFoldDB" id="A0A438CM03"/>
<gene>
    <name evidence="2" type="ORF">CK203_091407</name>
</gene>
<feature type="compositionally biased region" description="Basic and acidic residues" evidence="1">
    <location>
        <begin position="1"/>
        <end position="11"/>
    </location>
</feature>
<evidence type="ECO:0000313" key="2">
    <source>
        <dbReference type="EMBL" id="RVW24235.1"/>
    </source>
</evidence>
<reference evidence="2 3" key="1">
    <citation type="journal article" date="2018" name="PLoS Genet.">
        <title>Population sequencing reveals clonal diversity and ancestral inbreeding in the grapevine cultivar Chardonnay.</title>
        <authorList>
            <person name="Roach M.J."/>
            <person name="Johnson D.L."/>
            <person name="Bohlmann J."/>
            <person name="van Vuuren H.J."/>
            <person name="Jones S.J."/>
            <person name="Pretorius I.S."/>
            <person name="Schmidt S.A."/>
            <person name="Borneman A.R."/>
        </authorList>
    </citation>
    <scope>NUCLEOTIDE SEQUENCE [LARGE SCALE GENOMIC DNA]</scope>
    <source>
        <strain evidence="3">cv. Chardonnay</strain>
        <tissue evidence="2">Leaf</tissue>
    </source>
</reference>
<feature type="region of interest" description="Disordered" evidence="1">
    <location>
        <begin position="1"/>
        <end position="90"/>
    </location>
</feature>
<dbReference type="EMBL" id="QGNW01002177">
    <property type="protein sequence ID" value="RVW24235.1"/>
    <property type="molecule type" value="Genomic_DNA"/>
</dbReference>
<name>A0A438CM03_VITVI</name>
<sequence>MVLKTEPDRSVRSSTGHDFGPIRSIRPKIASKRRRFDVSGVKTTSFWRTPSKPSLSSNCSRPQRAVTGSHSRPFHLNGSHSSTSSSNNGSKSIKFLKKTLSFTDTSSMLSTEVVPKGFLVMCVGKELKSSSSGQSIWVTKHLETLRKLKKNRVSAGGCAQDPM</sequence>